<dbReference type="InterPro" id="IPR036259">
    <property type="entry name" value="MFS_trans_sf"/>
</dbReference>
<evidence type="ECO:0000313" key="5">
    <source>
        <dbReference type="EMBL" id="OJJ02331.1"/>
    </source>
</evidence>
<feature type="transmembrane region" description="Helical" evidence="3">
    <location>
        <begin position="375"/>
        <end position="397"/>
    </location>
</feature>
<evidence type="ECO:0000259" key="4">
    <source>
        <dbReference type="PROSITE" id="PS50850"/>
    </source>
</evidence>
<evidence type="ECO:0000256" key="2">
    <source>
        <dbReference type="ARBA" id="ARBA00006727"/>
    </source>
</evidence>
<feature type="transmembrane region" description="Helical" evidence="3">
    <location>
        <begin position="56"/>
        <end position="73"/>
    </location>
</feature>
<dbReference type="InterPro" id="IPR020846">
    <property type="entry name" value="MFS_dom"/>
</dbReference>
<comment type="similarity">
    <text evidence="2">Belongs to the major facilitator superfamily. Monocarboxylate porter (TC 2.A.1.13) family.</text>
</comment>
<name>A0A1L9PLE6_ASPVE</name>
<dbReference type="RefSeq" id="XP_040668093.1">
    <property type="nucleotide sequence ID" value="XM_040812439.1"/>
</dbReference>
<feature type="transmembrane region" description="Helical" evidence="3">
    <location>
        <begin position="216"/>
        <end position="240"/>
    </location>
</feature>
<keyword evidence="3" id="KW-0812">Transmembrane</keyword>
<dbReference type="PANTHER" id="PTHR11360">
    <property type="entry name" value="MONOCARBOXYLATE TRANSPORTER"/>
    <property type="match status" value="1"/>
</dbReference>
<comment type="subcellular location">
    <subcellularLocation>
        <location evidence="1">Membrane</location>
        <topology evidence="1">Multi-pass membrane protein</topology>
    </subcellularLocation>
</comment>
<accession>A0A1L9PLE6</accession>
<dbReference type="PANTHER" id="PTHR11360:SF240">
    <property type="entry name" value="MONOCARBOXYLATE TRANSPORTER (EUROFUNG)-RELATED"/>
    <property type="match status" value="1"/>
</dbReference>
<proteinExistence type="inferred from homology"/>
<dbReference type="EMBL" id="KV878129">
    <property type="protein sequence ID" value="OJJ02331.1"/>
    <property type="molecule type" value="Genomic_DNA"/>
</dbReference>
<reference evidence="6" key="1">
    <citation type="journal article" date="2017" name="Genome Biol.">
        <title>Comparative genomics reveals high biological diversity and specific adaptations in the industrially and medically important fungal genus Aspergillus.</title>
        <authorList>
            <person name="de Vries R.P."/>
            <person name="Riley R."/>
            <person name="Wiebenga A."/>
            <person name="Aguilar-Osorio G."/>
            <person name="Amillis S."/>
            <person name="Uchima C.A."/>
            <person name="Anderluh G."/>
            <person name="Asadollahi M."/>
            <person name="Askin M."/>
            <person name="Barry K."/>
            <person name="Battaglia E."/>
            <person name="Bayram O."/>
            <person name="Benocci T."/>
            <person name="Braus-Stromeyer S.A."/>
            <person name="Caldana C."/>
            <person name="Canovas D."/>
            <person name="Cerqueira G.C."/>
            <person name="Chen F."/>
            <person name="Chen W."/>
            <person name="Choi C."/>
            <person name="Clum A."/>
            <person name="Dos Santos R.A."/>
            <person name="Damasio A.R."/>
            <person name="Diallinas G."/>
            <person name="Emri T."/>
            <person name="Fekete E."/>
            <person name="Flipphi M."/>
            <person name="Freyberg S."/>
            <person name="Gallo A."/>
            <person name="Gournas C."/>
            <person name="Habgood R."/>
            <person name="Hainaut M."/>
            <person name="Harispe M.L."/>
            <person name="Henrissat B."/>
            <person name="Hilden K.S."/>
            <person name="Hope R."/>
            <person name="Hossain A."/>
            <person name="Karabika E."/>
            <person name="Karaffa L."/>
            <person name="Karanyi Z."/>
            <person name="Krasevec N."/>
            <person name="Kuo A."/>
            <person name="Kusch H."/>
            <person name="LaButti K."/>
            <person name="Lagendijk E.L."/>
            <person name="Lapidus A."/>
            <person name="Levasseur A."/>
            <person name="Lindquist E."/>
            <person name="Lipzen A."/>
            <person name="Logrieco A.F."/>
            <person name="MacCabe A."/>
            <person name="Maekelae M.R."/>
            <person name="Malavazi I."/>
            <person name="Melin P."/>
            <person name="Meyer V."/>
            <person name="Mielnichuk N."/>
            <person name="Miskei M."/>
            <person name="Molnar A.P."/>
            <person name="Mule G."/>
            <person name="Ngan C.Y."/>
            <person name="Orejas M."/>
            <person name="Orosz E."/>
            <person name="Ouedraogo J.P."/>
            <person name="Overkamp K.M."/>
            <person name="Park H.-S."/>
            <person name="Perrone G."/>
            <person name="Piumi F."/>
            <person name="Punt P.J."/>
            <person name="Ram A.F."/>
            <person name="Ramon A."/>
            <person name="Rauscher S."/>
            <person name="Record E."/>
            <person name="Riano-Pachon D.M."/>
            <person name="Robert V."/>
            <person name="Roehrig J."/>
            <person name="Ruller R."/>
            <person name="Salamov A."/>
            <person name="Salih N.S."/>
            <person name="Samson R.A."/>
            <person name="Sandor E."/>
            <person name="Sanguinetti M."/>
            <person name="Schuetze T."/>
            <person name="Sepcic K."/>
            <person name="Shelest E."/>
            <person name="Sherlock G."/>
            <person name="Sophianopoulou V."/>
            <person name="Squina F.M."/>
            <person name="Sun H."/>
            <person name="Susca A."/>
            <person name="Todd R.B."/>
            <person name="Tsang A."/>
            <person name="Unkles S.E."/>
            <person name="van de Wiele N."/>
            <person name="van Rossen-Uffink D."/>
            <person name="Oliveira J.V."/>
            <person name="Vesth T.C."/>
            <person name="Visser J."/>
            <person name="Yu J.-H."/>
            <person name="Zhou M."/>
            <person name="Andersen M.R."/>
            <person name="Archer D.B."/>
            <person name="Baker S.E."/>
            <person name="Benoit I."/>
            <person name="Brakhage A.A."/>
            <person name="Braus G.H."/>
            <person name="Fischer R."/>
            <person name="Frisvad J.C."/>
            <person name="Goldman G.H."/>
            <person name="Houbraken J."/>
            <person name="Oakley B."/>
            <person name="Pocsi I."/>
            <person name="Scazzocchio C."/>
            <person name="Seiboth B."/>
            <person name="vanKuyk P.A."/>
            <person name="Wortman J."/>
            <person name="Dyer P.S."/>
            <person name="Grigoriev I.V."/>
        </authorList>
    </citation>
    <scope>NUCLEOTIDE SEQUENCE [LARGE SCALE GENOMIC DNA]</scope>
    <source>
        <strain evidence="6">CBS 583.65</strain>
    </source>
</reference>
<dbReference type="GO" id="GO:0016020">
    <property type="term" value="C:membrane"/>
    <property type="evidence" value="ECO:0007669"/>
    <property type="project" value="UniProtKB-SubCell"/>
</dbReference>
<feature type="transmembrane region" description="Helical" evidence="3">
    <location>
        <begin position="348"/>
        <end position="369"/>
    </location>
</feature>
<evidence type="ECO:0000256" key="1">
    <source>
        <dbReference type="ARBA" id="ARBA00004141"/>
    </source>
</evidence>
<feature type="transmembrane region" description="Helical" evidence="3">
    <location>
        <begin position="85"/>
        <end position="105"/>
    </location>
</feature>
<keyword evidence="3" id="KW-1133">Transmembrane helix</keyword>
<dbReference type="InterPro" id="IPR011701">
    <property type="entry name" value="MFS"/>
</dbReference>
<feature type="domain" description="Major facilitator superfamily (MFS) profile" evidence="4">
    <location>
        <begin position="217"/>
        <end position="411"/>
    </location>
</feature>
<dbReference type="PROSITE" id="PS50850">
    <property type="entry name" value="MFS"/>
    <property type="match status" value="1"/>
</dbReference>
<dbReference type="SUPFAM" id="SSF103473">
    <property type="entry name" value="MFS general substrate transporter"/>
    <property type="match status" value="1"/>
</dbReference>
<dbReference type="GO" id="GO:0022857">
    <property type="term" value="F:transmembrane transporter activity"/>
    <property type="evidence" value="ECO:0007669"/>
    <property type="project" value="InterPro"/>
</dbReference>
<evidence type="ECO:0000256" key="3">
    <source>
        <dbReference type="SAM" id="Phobius"/>
    </source>
</evidence>
<protein>
    <recommendedName>
        <fullName evidence="4">Major facilitator superfamily (MFS) profile domain-containing protein</fullName>
    </recommendedName>
</protein>
<feature type="transmembrane region" description="Helical" evidence="3">
    <location>
        <begin position="311"/>
        <end position="336"/>
    </location>
</feature>
<dbReference type="Gene3D" id="1.20.1250.20">
    <property type="entry name" value="MFS general substrate transporter like domains"/>
    <property type="match status" value="2"/>
</dbReference>
<dbReference type="Proteomes" id="UP000184073">
    <property type="component" value="Unassembled WGS sequence"/>
</dbReference>
<feature type="transmembrane region" description="Helical" evidence="3">
    <location>
        <begin position="283"/>
        <end position="305"/>
    </location>
</feature>
<feature type="transmembrane region" description="Helical" evidence="3">
    <location>
        <begin position="144"/>
        <end position="167"/>
    </location>
</feature>
<feature type="transmembrane region" description="Helical" evidence="3">
    <location>
        <begin position="173"/>
        <end position="195"/>
    </location>
</feature>
<feature type="transmembrane region" description="Helical" evidence="3">
    <location>
        <begin position="111"/>
        <end position="132"/>
    </location>
</feature>
<sequence>MRSPVDDDCPEGGWKAWSVVLGAWCALIPSTGLLNSLGTLQAWTSTHHLKEYSESSIGWIYGAYTFFLFLGGARFGTILDSHGPLYVLLPGSIGIVLSLVFLSLSEEYYQIFLSFSVLGGISASTLFTPPIAAVGHWFNRRRGWATGVACTAGGVGGSIFPLIILFAAPKIGFAWSIRIIALVSAILCSIACVTVRTRLPPKKSAASLDFKALSDIKYATASLGVFLVEFAVFVPITYITSYALDAGFDEQMAYAVLISLNIGAIFGRFLPGLVADRLGRFNVMTVNCLMCALFTLILWLCGALLDTSNLGIVISYAVIFGFFSGAAISVAPVCISQVCDIQDYGKRVGTTWTLVSVGTLIAIPIAGAIQQGNNGAYYGLIVFGGALYFASTVAFAVSRGICSGWALGTRF</sequence>
<dbReference type="InterPro" id="IPR050327">
    <property type="entry name" value="Proton-linked_MCT"/>
</dbReference>
<evidence type="ECO:0000313" key="6">
    <source>
        <dbReference type="Proteomes" id="UP000184073"/>
    </source>
</evidence>
<dbReference type="AlphaFoldDB" id="A0A1L9PLE6"/>
<dbReference type="OrthoDB" id="410267at2759"/>
<keyword evidence="6" id="KW-1185">Reference proteome</keyword>
<dbReference type="GeneID" id="63727950"/>
<dbReference type="VEuPathDB" id="FungiDB:ASPVEDRAFT_41826"/>
<dbReference type="Pfam" id="PF07690">
    <property type="entry name" value="MFS_1"/>
    <property type="match status" value="1"/>
</dbReference>
<feature type="transmembrane region" description="Helical" evidence="3">
    <location>
        <begin position="252"/>
        <end position="271"/>
    </location>
</feature>
<gene>
    <name evidence="5" type="ORF">ASPVEDRAFT_41826</name>
</gene>
<organism evidence="5 6">
    <name type="scientific">Aspergillus versicolor CBS 583.65</name>
    <dbReference type="NCBI Taxonomy" id="1036611"/>
    <lineage>
        <taxon>Eukaryota</taxon>
        <taxon>Fungi</taxon>
        <taxon>Dikarya</taxon>
        <taxon>Ascomycota</taxon>
        <taxon>Pezizomycotina</taxon>
        <taxon>Eurotiomycetes</taxon>
        <taxon>Eurotiomycetidae</taxon>
        <taxon>Eurotiales</taxon>
        <taxon>Aspergillaceae</taxon>
        <taxon>Aspergillus</taxon>
        <taxon>Aspergillus subgen. Nidulantes</taxon>
    </lineage>
</organism>
<keyword evidence="3" id="KW-0472">Membrane</keyword>